<keyword evidence="1" id="KW-1133">Transmembrane helix</keyword>
<evidence type="ECO:0000256" key="1">
    <source>
        <dbReference type="SAM" id="Phobius"/>
    </source>
</evidence>
<dbReference type="Gene3D" id="1.10.1760.20">
    <property type="match status" value="1"/>
</dbReference>
<accession>A0A0J9F678</accession>
<sequence length="201" mass="21236">MGKKRGIWSLNFSTASLVLIPAAVGINYIGKFFAEALKLPLFMDNIGTIIAGALCGPVIGGICGALKNIIYGLTASPVSLVYALTGLGIGLTAGITAYKGLFKSYKGALITGLLIGLVAVVISTPLNIIFWSGQTGNVWGDAVFTYLMANKVPVILSSLVDEAVVDIPDKILVAMISFAIYKNLPKRLTSLYTMEEETESL</sequence>
<dbReference type="RefSeq" id="WP_007867092.1">
    <property type="nucleotide sequence ID" value="NZ_KQ235876.1"/>
</dbReference>
<feature type="transmembrane region" description="Helical" evidence="1">
    <location>
        <begin position="46"/>
        <end position="66"/>
    </location>
</feature>
<keyword evidence="1" id="KW-0472">Membrane</keyword>
<dbReference type="InterPro" id="IPR024529">
    <property type="entry name" value="ECF_trnsprt_substrate-spec"/>
</dbReference>
<proteinExistence type="predicted"/>
<dbReference type="EMBL" id="ADLK01000005">
    <property type="protein sequence ID" value="KMW23750.1"/>
    <property type="molecule type" value="Genomic_DNA"/>
</dbReference>
<evidence type="ECO:0000313" key="2">
    <source>
        <dbReference type="EMBL" id="KMW23750.1"/>
    </source>
</evidence>
<dbReference type="OrthoDB" id="9766854at2"/>
<comment type="caution">
    <text evidence="2">The sequence shown here is derived from an EMBL/GenBank/DDBJ whole genome shotgun (WGS) entry which is preliminary data.</text>
</comment>
<dbReference type="GO" id="GO:0022857">
    <property type="term" value="F:transmembrane transporter activity"/>
    <property type="evidence" value="ECO:0007669"/>
    <property type="project" value="InterPro"/>
</dbReference>
<feature type="transmembrane region" description="Helical" evidence="1">
    <location>
        <begin position="12"/>
        <end position="34"/>
    </location>
</feature>
<feature type="transmembrane region" description="Helical" evidence="1">
    <location>
        <begin position="110"/>
        <end position="130"/>
    </location>
</feature>
<dbReference type="Proteomes" id="UP000037392">
    <property type="component" value="Unassembled WGS sequence"/>
</dbReference>
<gene>
    <name evidence="2" type="ORF">HMPREF9470_00966</name>
</gene>
<dbReference type="AlphaFoldDB" id="A0A0J9F678"/>
<keyword evidence="1" id="KW-0812">Transmembrane</keyword>
<evidence type="ECO:0008006" key="4">
    <source>
        <dbReference type="Google" id="ProtNLM"/>
    </source>
</evidence>
<feature type="transmembrane region" description="Helical" evidence="1">
    <location>
        <begin position="78"/>
        <end position="98"/>
    </location>
</feature>
<evidence type="ECO:0000313" key="3">
    <source>
        <dbReference type="Proteomes" id="UP000037392"/>
    </source>
</evidence>
<dbReference type="GeneID" id="93165742"/>
<reference evidence="2 3" key="1">
    <citation type="submission" date="2011-04" db="EMBL/GenBank/DDBJ databases">
        <title>The Genome Sequence of Clostridium citroniae WAL-19142.</title>
        <authorList>
            <consortium name="The Broad Institute Genome Sequencing Platform"/>
            <person name="Earl A."/>
            <person name="Ward D."/>
            <person name="Feldgarden M."/>
            <person name="Gevers D."/>
            <person name="Warren Y.A."/>
            <person name="Tyrrell K.L."/>
            <person name="Citron D.M."/>
            <person name="Goldstein E.J."/>
            <person name="Daigneault M."/>
            <person name="Allen-Vercoe E."/>
            <person name="Young S.K."/>
            <person name="Zeng Q."/>
            <person name="Gargeya S."/>
            <person name="Fitzgerald M."/>
            <person name="Haas B."/>
            <person name="Abouelleil A."/>
            <person name="Alvarado L."/>
            <person name="Arachchi H.M."/>
            <person name="Berlin A."/>
            <person name="Brown A."/>
            <person name="Chapman S.B."/>
            <person name="Chen Z."/>
            <person name="Dunbar C."/>
            <person name="Freedman E."/>
            <person name="Gearin G."/>
            <person name="Gellesch M."/>
            <person name="Goldberg J."/>
            <person name="Griggs A."/>
            <person name="Gujja S."/>
            <person name="Heilman E.R."/>
            <person name="Heiman D."/>
            <person name="Howarth C."/>
            <person name="Larson L."/>
            <person name="Lui A."/>
            <person name="MacDonald P.J."/>
            <person name="Mehta T."/>
            <person name="Montmayeur A."/>
            <person name="Murphy C."/>
            <person name="Neiman D."/>
            <person name="Pearson M."/>
            <person name="Priest M."/>
            <person name="Roberts A."/>
            <person name="Saif S."/>
            <person name="Shea T."/>
            <person name="Shenoy N."/>
            <person name="Sisk P."/>
            <person name="Stolte C."/>
            <person name="Sykes S."/>
            <person name="White J."/>
            <person name="Yandava C."/>
            <person name="Wortman J."/>
            <person name="Nusbaum C."/>
            <person name="Birren B."/>
        </authorList>
    </citation>
    <scope>NUCLEOTIDE SEQUENCE [LARGE SCALE GENOMIC DNA]</scope>
    <source>
        <strain evidence="2 3">WAL-19142</strain>
    </source>
</reference>
<dbReference type="Pfam" id="PF12822">
    <property type="entry name" value="ECF_trnsprt"/>
    <property type="match status" value="1"/>
</dbReference>
<name>A0A0J9F678_9FIRM</name>
<protein>
    <recommendedName>
        <fullName evidence="4">Signal transduction histidine kinase 5TM receptor LytS transmembrane region domain-containing protein</fullName>
    </recommendedName>
</protein>
<organism evidence="2 3">
    <name type="scientific">[Clostridium] citroniae WAL-19142</name>
    <dbReference type="NCBI Taxonomy" id="742734"/>
    <lineage>
        <taxon>Bacteria</taxon>
        <taxon>Bacillati</taxon>
        <taxon>Bacillota</taxon>
        <taxon>Clostridia</taxon>
        <taxon>Lachnospirales</taxon>
        <taxon>Lachnospiraceae</taxon>
        <taxon>Enterocloster</taxon>
    </lineage>
</organism>
<dbReference type="PATRIC" id="fig|742734.4.peg.1023"/>